<feature type="non-terminal residue" evidence="2">
    <location>
        <position position="67"/>
    </location>
</feature>
<evidence type="ECO:0000313" key="3">
    <source>
        <dbReference type="Proteomes" id="UP001596390"/>
    </source>
</evidence>
<dbReference type="EMBL" id="JBHSZZ010000028">
    <property type="protein sequence ID" value="MFC7186633.1"/>
    <property type="molecule type" value="Genomic_DNA"/>
</dbReference>
<gene>
    <name evidence="2" type="ORF">ACFQMK_06985</name>
</gene>
<dbReference type="AlphaFoldDB" id="A0ABD5YAZ7"/>
<evidence type="ECO:0000256" key="1">
    <source>
        <dbReference type="SAM" id="MobiDB-lite"/>
    </source>
</evidence>
<reference evidence="2 3" key="1">
    <citation type="journal article" date="2019" name="Int. J. Syst. Evol. Microbiol.">
        <title>The Global Catalogue of Microorganisms (GCM) 10K type strain sequencing project: providing services to taxonomists for standard genome sequencing and annotation.</title>
        <authorList>
            <consortium name="The Broad Institute Genomics Platform"/>
            <consortium name="The Broad Institute Genome Sequencing Center for Infectious Disease"/>
            <person name="Wu L."/>
            <person name="Ma J."/>
        </authorList>
    </citation>
    <scope>NUCLEOTIDE SEQUENCE [LARGE SCALE GENOMIC DNA]</scope>
    <source>
        <strain evidence="2 3">Q85</strain>
    </source>
</reference>
<keyword evidence="3" id="KW-1185">Reference proteome</keyword>
<feature type="region of interest" description="Disordered" evidence="1">
    <location>
        <begin position="1"/>
        <end position="32"/>
    </location>
</feature>
<sequence length="67" mass="7285">MFATDPELFTYERPAASREAPQAAGAQPPATAALEEVTSDALSAVYTLNRRNTTAFTPWIRAVTWGK</sequence>
<name>A0ABD5YAZ7_9EURY</name>
<protein>
    <submittedName>
        <fullName evidence="2">Uncharacterized protein</fullName>
    </submittedName>
</protein>
<accession>A0ABD5YAZ7</accession>
<dbReference type="RefSeq" id="WP_267663595.1">
    <property type="nucleotide sequence ID" value="NZ_JAODIX010000028.1"/>
</dbReference>
<dbReference type="Proteomes" id="UP001596390">
    <property type="component" value="Unassembled WGS sequence"/>
</dbReference>
<comment type="caution">
    <text evidence="2">The sequence shown here is derived from an EMBL/GenBank/DDBJ whole genome shotgun (WGS) entry which is preliminary data.</text>
</comment>
<organism evidence="2 3">
    <name type="scientific">Halorubrum yunnanense</name>
    <dbReference type="NCBI Taxonomy" id="1526162"/>
    <lineage>
        <taxon>Archaea</taxon>
        <taxon>Methanobacteriati</taxon>
        <taxon>Methanobacteriota</taxon>
        <taxon>Stenosarchaea group</taxon>
        <taxon>Halobacteria</taxon>
        <taxon>Halobacteriales</taxon>
        <taxon>Haloferacaceae</taxon>
        <taxon>Halorubrum</taxon>
    </lineage>
</organism>
<proteinExistence type="predicted"/>
<feature type="compositionally biased region" description="Low complexity" evidence="1">
    <location>
        <begin position="20"/>
        <end position="32"/>
    </location>
</feature>
<evidence type="ECO:0000313" key="2">
    <source>
        <dbReference type="EMBL" id="MFC7186633.1"/>
    </source>
</evidence>